<reference evidence="2" key="2">
    <citation type="submission" date="2018-05" db="EMBL/GenBank/DDBJ databases">
        <title>OgluRS3 (Oryza glumaepatula Reference Sequence Version 3).</title>
        <authorList>
            <person name="Zhang J."/>
            <person name="Kudrna D."/>
            <person name="Lee S."/>
            <person name="Talag J."/>
            <person name="Welchert J."/>
            <person name="Wing R.A."/>
        </authorList>
    </citation>
    <scope>NUCLEOTIDE SEQUENCE [LARGE SCALE GENOMIC DNA]</scope>
</reference>
<dbReference type="EnsemblPlants" id="OGLUM09G13670.1">
    <property type="protein sequence ID" value="OGLUM09G13670.1"/>
    <property type="gene ID" value="OGLUM09G13670"/>
</dbReference>
<evidence type="ECO:0000313" key="3">
    <source>
        <dbReference type="Proteomes" id="UP000026961"/>
    </source>
</evidence>
<organism evidence="2">
    <name type="scientific">Oryza glumipatula</name>
    <dbReference type="NCBI Taxonomy" id="40148"/>
    <lineage>
        <taxon>Eukaryota</taxon>
        <taxon>Viridiplantae</taxon>
        <taxon>Streptophyta</taxon>
        <taxon>Embryophyta</taxon>
        <taxon>Tracheophyta</taxon>
        <taxon>Spermatophyta</taxon>
        <taxon>Magnoliopsida</taxon>
        <taxon>Liliopsida</taxon>
        <taxon>Poales</taxon>
        <taxon>Poaceae</taxon>
        <taxon>BOP clade</taxon>
        <taxon>Oryzoideae</taxon>
        <taxon>Oryzeae</taxon>
        <taxon>Oryzinae</taxon>
        <taxon>Oryza</taxon>
    </lineage>
</organism>
<protein>
    <submittedName>
        <fullName evidence="2">Uncharacterized protein</fullName>
    </submittedName>
</protein>
<reference evidence="2" key="1">
    <citation type="submission" date="2015-04" db="UniProtKB">
        <authorList>
            <consortium name="EnsemblPlants"/>
        </authorList>
    </citation>
    <scope>IDENTIFICATION</scope>
</reference>
<proteinExistence type="predicted"/>
<sequence>MGRGIPVPTPPDTGRDVGALYPSHPLVDGHSPVRATDARLIAGRRTTSHAALNAARGRAPISAHSTATWQPSEGLGVAQPLEPEGCNGTPRGP</sequence>
<feature type="region of interest" description="Disordered" evidence="1">
    <location>
        <begin position="1"/>
        <end position="32"/>
    </location>
</feature>
<evidence type="ECO:0000256" key="1">
    <source>
        <dbReference type="SAM" id="MobiDB-lite"/>
    </source>
</evidence>
<dbReference type="Gramene" id="OGLUM09G13670.1">
    <property type="protein sequence ID" value="OGLUM09G13670.1"/>
    <property type="gene ID" value="OGLUM09G13670"/>
</dbReference>
<dbReference type="AlphaFoldDB" id="A0A0E0B405"/>
<dbReference type="Proteomes" id="UP000026961">
    <property type="component" value="Chromosome 9"/>
</dbReference>
<accession>A0A0E0B405</accession>
<evidence type="ECO:0000313" key="2">
    <source>
        <dbReference type="EnsemblPlants" id="OGLUM09G13670.1"/>
    </source>
</evidence>
<dbReference type="HOGENOM" id="CLU_2403236_0_0_1"/>
<keyword evidence="3" id="KW-1185">Reference proteome</keyword>
<name>A0A0E0B405_9ORYZ</name>
<feature type="region of interest" description="Disordered" evidence="1">
    <location>
        <begin position="56"/>
        <end position="93"/>
    </location>
</feature>